<evidence type="ECO:0000313" key="5">
    <source>
        <dbReference type="Proteomes" id="UP001278738"/>
    </source>
</evidence>
<dbReference type="AlphaFoldDB" id="A0AAJ2SH48"/>
<dbReference type="Proteomes" id="UP001270053">
    <property type="component" value="Unassembled WGS sequence"/>
</dbReference>
<dbReference type="Proteomes" id="UP001278738">
    <property type="component" value="Unassembled WGS sequence"/>
</dbReference>
<name>A0AAJ2SH48_9FLAO</name>
<dbReference type="EMBL" id="JAWXVG010000005">
    <property type="protein sequence ID" value="MDX6182938.1"/>
    <property type="molecule type" value="Genomic_DNA"/>
</dbReference>
<reference evidence="3 5" key="1">
    <citation type="submission" date="2023-11" db="EMBL/GenBank/DDBJ databases">
        <title>Unpublished Manusciprt.</title>
        <authorList>
            <person name="Saticioglu I.B."/>
            <person name="Ay H."/>
            <person name="Ajmi N."/>
            <person name="Altun S."/>
            <person name="Duman M."/>
        </authorList>
    </citation>
    <scope>NUCLEOTIDE SEQUENCE</scope>
    <source>
        <strain evidence="2 5">Fl-33</strain>
        <strain evidence="3">Fl-77</strain>
    </source>
</reference>
<keyword evidence="5" id="KW-1185">Reference proteome</keyword>
<organism evidence="3 4">
    <name type="scientific">Flavobacterium flavipigmentatum</name>
    <dbReference type="NCBI Taxonomy" id="2893884"/>
    <lineage>
        <taxon>Bacteria</taxon>
        <taxon>Pseudomonadati</taxon>
        <taxon>Bacteroidota</taxon>
        <taxon>Flavobacteriia</taxon>
        <taxon>Flavobacteriales</taxon>
        <taxon>Flavobacteriaceae</taxon>
        <taxon>Flavobacterium</taxon>
    </lineage>
</organism>
<comment type="caution">
    <text evidence="3">The sequence shown here is derived from an EMBL/GenBank/DDBJ whole genome shotgun (WGS) entry which is preliminary data.</text>
</comment>
<accession>A0AAJ2SH48</accession>
<evidence type="ECO:0000313" key="4">
    <source>
        <dbReference type="Proteomes" id="UP001270053"/>
    </source>
</evidence>
<proteinExistence type="predicted"/>
<feature type="chain" id="PRO_5042476760" evidence="1">
    <location>
        <begin position="19"/>
        <end position="153"/>
    </location>
</feature>
<protein>
    <submittedName>
        <fullName evidence="3">Uncharacterized protein</fullName>
    </submittedName>
</protein>
<evidence type="ECO:0000313" key="2">
    <source>
        <dbReference type="EMBL" id="MDX6182938.1"/>
    </source>
</evidence>
<evidence type="ECO:0000256" key="1">
    <source>
        <dbReference type="SAM" id="SignalP"/>
    </source>
</evidence>
<dbReference type="RefSeq" id="WP_229973985.1">
    <property type="nucleotide sequence ID" value="NZ_CP087133.1"/>
</dbReference>
<keyword evidence="1" id="KW-0732">Signal</keyword>
<feature type="signal peptide" evidence="1">
    <location>
        <begin position="1"/>
        <end position="18"/>
    </location>
</feature>
<dbReference type="EMBL" id="JAWXVH010000005">
    <property type="protein sequence ID" value="MDX6186391.1"/>
    <property type="molecule type" value="Genomic_DNA"/>
</dbReference>
<sequence length="153" mass="17673">MKKTTLLFILLICFSVQSQEKKTFISKTESLNSGQSAFITLVNRYYPEFILPTKMLNIYDSDKQIAESYIEYPKPPNDCDEYLITVQPDNKRLDYEFNYAVGNGNLKTKGSIYILGSDVYKVDTAIKGKSKYFFQLYKNGKEVYSDNPYEGLN</sequence>
<evidence type="ECO:0000313" key="3">
    <source>
        <dbReference type="EMBL" id="MDX6186391.1"/>
    </source>
</evidence>
<gene>
    <name evidence="2" type="ORF">SGQ18_12255</name>
    <name evidence="3" type="ORF">SGQ44_11510</name>
</gene>